<proteinExistence type="predicted"/>
<evidence type="ECO:0000313" key="2">
    <source>
        <dbReference type="Proteomes" id="UP001197974"/>
    </source>
</evidence>
<name>A0ABY9JUF9_9BACI</name>
<dbReference type="InterPro" id="IPR047175">
    <property type="entry name" value="CotS-like"/>
</dbReference>
<dbReference type="PANTHER" id="PTHR39179">
    <property type="entry name" value="SPORE COAT PROTEIN I"/>
    <property type="match status" value="1"/>
</dbReference>
<dbReference type="InterPro" id="IPR014254">
    <property type="entry name" value="Spore_coat_YutH"/>
</dbReference>
<dbReference type="RefSeq" id="WP_226540325.1">
    <property type="nucleotide sequence ID" value="NZ_CP129013.1"/>
</dbReference>
<sequence length="334" mass="40316">MKKVIQEHYGMRVHEFFSISKYQAFRNERNLYLVVPLNMNDQELTELYYLSQYLYDHGDQRVTVFALTRNGQFGFRYEEENFALLKASLFDSRERETDPIGKELALFHQAGRQFPYHLQHISRIGQWKSLWEIRLEQLESFWKSKLHAKPIKSFDQLFVETFPYYIGLCENAIQYLVDTELDEQPQQVDSGTVCYQRFTDKTWSNEIPYKISTEWLFDHASRDLAEYTRQCFFKNRINECVEFLSSYEGVQKLSPFSWRLYYSRLLFPVHYFECVESYYLSSEEKRIHYENKLEHIVTKPTQYETFLSSMMKQIPLRNHQVQIPKLEWLNDGNP</sequence>
<keyword evidence="1" id="KW-0167">Capsid protein</keyword>
<gene>
    <name evidence="1" type="primary">yutH</name>
    <name evidence="1" type="ORF">LC087_10195</name>
</gene>
<protein>
    <submittedName>
        <fullName evidence="1">Spore coat protein YutH</fullName>
    </submittedName>
</protein>
<dbReference type="Gene3D" id="3.90.1200.10">
    <property type="match status" value="1"/>
</dbReference>
<evidence type="ECO:0000313" key="1">
    <source>
        <dbReference type="EMBL" id="WLR41300.1"/>
    </source>
</evidence>
<keyword evidence="1" id="KW-0946">Virion</keyword>
<accession>A0ABY9JUF9</accession>
<dbReference type="Proteomes" id="UP001197974">
    <property type="component" value="Chromosome"/>
</dbReference>
<dbReference type="InterPro" id="IPR011009">
    <property type="entry name" value="Kinase-like_dom_sf"/>
</dbReference>
<organism evidence="1 2">
    <name type="scientific">Bacillus carboniphilus</name>
    <dbReference type="NCBI Taxonomy" id="86663"/>
    <lineage>
        <taxon>Bacteria</taxon>
        <taxon>Bacillati</taxon>
        <taxon>Bacillota</taxon>
        <taxon>Bacilli</taxon>
        <taxon>Bacillales</taxon>
        <taxon>Bacillaceae</taxon>
        <taxon>Bacillus</taxon>
    </lineage>
</organism>
<dbReference type="NCBIfam" id="TIGR02905">
    <property type="entry name" value="spore_yutH"/>
    <property type="match status" value="1"/>
</dbReference>
<dbReference type="SUPFAM" id="SSF56112">
    <property type="entry name" value="Protein kinase-like (PK-like)"/>
    <property type="match status" value="1"/>
</dbReference>
<dbReference type="EMBL" id="CP129013">
    <property type="protein sequence ID" value="WLR41300.1"/>
    <property type="molecule type" value="Genomic_DNA"/>
</dbReference>
<dbReference type="PANTHER" id="PTHR39179:SF2">
    <property type="entry name" value="ENDOSPORE COAT-ASSOCIATED PROTEIN YUTH"/>
    <property type="match status" value="1"/>
</dbReference>
<keyword evidence="2" id="KW-1185">Reference proteome</keyword>
<reference evidence="1 2" key="1">
    <citation type="submission" date="2023-06" db="EMBL/GenBank/DDBJ databases">
        <title>Five Gram-positive bacteria isolated from mangrove sediments in Shenzhen, Guangdong, China.</title>
        <authorList>
            <person name="Yu S."/>
            <person name="Zheng W."/>
            <person name="Huang Y."/>
        </authorList>
    </citation>
    <scope>NUCLEOTIDE SEQUENCE [LARGE SCALE GENOMIC DNA]</scope>
    <source>
        <strain evidence="1 2">SaN35-3</strain>
    </source>
</reference>